<dbReference type="Pfam" id="PF02469">
    <property type="entry name" value="Fasciclin"/>
    <property type="match status" value="1"/>
</dbReference>
<dbReference type="PANTHER" id="PTHR37232:SF2">
    <property type="entry name" value="FAS1 DOMAIN-CONTAINING PROTEIN"/>
    <property type="match status" value="1"/>
</dbReference>
<dbReference type="PANTHER" id="PTHR37232">
    <property type="entry name" value="FASCICLIN DOMAIN PROTEIN"/>
    <property type="match status" value="1"/>
</dbReference>
<accession>A0AAW2NEJ3</accession>
<gene>
    <name evidence="4" type="ORF">Sradi_4647300</name>
</gene>
<reference evidence="4" key="2">
    <citation type="journal article" date="2024" name="Plant">
        <title>Genomic evolution and insights into agronomic trait innovations of Sesamum species.</title>
        <authorList>
            <person name="Miao H."/>
            <person name="Wang L."/>
            <person name="Qu L."/>
            <person name="Liu H."/>
            <person name="Sun Y."/>
            <person name="Le M."/>
            <person name="Wang Q."/>
            <person name="Wei S."/>
            <person name="Zheng Y."/>
            <person name="Lin W."/>
            <person name="Duan Y."/>
            <person name="Cao H."/>
            <person name="Xiong S."/>
            <person name="Wang X."/>
            <person name="Wei L."/>
            <person name="Li C."/>
            <person name="Ma Q."/>
            <person name="Ju M."/>
            <person name="Zhao R."/>
            <person name="Li G."/>
            <person name="Mu C."/>
            <person name="Tian Q."/>
            <person name="Mei H."/>
            <person name="Zhang T."/>
            <person name="Gao T."/>
            <person name="Zhang H."/>
        </authorList>
    </citation>
    <scope>NUCLEOTIDE SEQUENCE</scope>
    <source>
        <strain evidence="4">G02</strain>
    </source>
</reference>
<feature type="region of interest" description="Disordered" evidence="2">
    <location>
        <begin position="182"/>
        <end position="203"/>
    </location>
</feature>
<organism evidence="4">
    <name type="scientific">Sesamum radiatum</name>
    <name type="common">Black benniseed</name>
    <dbReference type="NCBI Taxonomy" id="300843"/>
    <lineage>
        <taxon>Eukaryota</taxon>
        <taxon>Viridiplantae</taxon>
        <taxon>Streptophyta</taxon>
        <taxon>Embryophyta</taxon>
        <taxon>Tracheophyta</taxon>
        <taxon>Spermatophyta</taxon>
        <taxon>Magnoliopsida</taxon>
        <taxon>eudicotyledons</taxon>
        <taxon>Gunneridae</taxon>
        <taxon>Pentapetalae</taxon>
        <taxon>asterids</taxon>
        <taxon>lamiids</taxon>
        <taxon>Lamiales</taxon>
        <taxon>Pedaliaceae</taxon>
        <taxon>Sesamum</taxon>
    </lineage>
</organism>
<feature type="domain" description="FAS1" evidence="3">
    <location>
        <begin position="50"/>
        <end position="177"/>
    </location>
</feature>
<comment type="similarity">
    <text evidence="1">Belongs to the fasciclin-like AGP family.</text>
</comment>
<dbReference type="AlphaFoldDB" id="A0AAW2NEJ3"/>
<evidence type="ECO:0000256" key="1">
    <source>
        <dbReference type="ARBA" id="ARBA00007843"/>
    </source>
</evidence>
<evidence type="ECO:0000259" key="3">
    <source>
        <dbReference type="PROSITE" id="PS50213"/>
    </source>
</evidence>
<feature type="compositionally biased region" description="Acidic residues" evidence="2">
    <location>
        <begin position="189"/>
        <end position="203"/>
    </location>
</feature>
<comment type="caution">
    <text evidence="4">The sequence shown here is derived from an EMBL/GenBank/DDBJ whole genome shotgun (WGS) entry which is preliminary data.</text>
</comment>
<name>A0AAW2NEJ3_SESRA</name>
<dbReference type="InterPro" id="IPR000782">
    <property type="entry name" value="FAS1_domain"/>
</dbReference>
<evidence type="ECO:0000313" key="4">
    <source>
        <dbReference type="EMBL" id="KAL0341305.1"/>
    </source>
</evidence>
<dbReference type="InterPro" id="IPR036378">
    <property type="entry name" value="FAS1_dom_sf"/>
</dbReference>
<dbReference type="EMBL" id="JACGWJ010000020">
    <property type="protein sequence ID" value="KAL0341305.1"/>
    <property type="molecule type" value="Genomic_DNA"/>
</dbReference>
<dbReference type="SUPFAM" id="SSF82153">
    <property type="entry name" value="FAS1 domain"/>
    <property type="match status" value="1"/>
</dbReference>
<evidence type="ECO:0000256" key="2">
    <source>
        <dbReference type="SAM" id="MobiDB-lite"/>
    </source>
</evidence>
<protein>
    <recommendedName>
        <fullName evidence="3">FAS1 domain-containing protein</fullName>
    </recommendedName>
</protein>
<dbReference type="PROSITE" id="PS50213">
    <property type="entry name" value="FAS1"/>
    <property type="match status" value="1"/>
</dbReference>
<dbReference type="Gene3D" id="2.30.180.10">
    <property type="entry name" value="FAS1 domain"/>
    <property type="match status" value="1"/>
</dbReference>
<sequence>MRRRKIGALKLKNPVKFICIIVSVSFIIIQIISAVQLTNISASKVPSPKPTHTKSTLSGVSEIGKFGETVIKMLPEDLAFTLFLPSEEAFRRDLRLNQNDNNSYAVLTRVLGFSAVPRWISTAELEQGKEKIYESISGFSLYASKDLNERVVVNGVVSEQRDLKMGNVLVHVMDGVVMDAEFEQSVQPQDEDEDEDEVKEDKV</sequence>
<reference evidence="4" key="1">
    <citation type="submission" date="2020-06" db="EMBL/GenBank/DDBJ databases">
        <authorList>
            <person name="Li T."/>
            <person name="Hu X."/>
            <person name="Zhang T."/>
            <person name="Song X."/>
            <person name="Zhang H."/>
            <person name="Dai N."/>
            <person name="Sheng W."/>
            <person name="Hou X."/>
            <person name="Wei L."/>
        </authorList>
    </citation>
    <scope>NUCLEOTIDE SEQUENCE</scope>
    <source>
        <strain evidence="4">G02</strain>
        <tissue evidence="4">Leaf</tissue>
    </source>
</reference>
<proteinExistence type="inferred from homology"/>